<evidence type="ECO:0000313" key="3">
    <source>
        <dbReference type="Proteomes" id="UP001183414"/>
    </source>
</evidence>
<keyword evidence="3" id="KW-1185">Reference proteome</keyword>
<dbReference type="RefSeq" id="WP_311674258.1">
    <property type="nucleotide sequence ID" value="NZ_JAVREQ010000015.1"/>
</dbReference>
<dbReference type="Gene3D" id="3.40.50.1820">
    <property type="entry name" value="alpha/beta hydrolase"/>
    <property type="match status" value="1"/>
</dbReference>
<proteinExistence type="predicted"/>
<organism evidence="2 3">
    <name type="scientific">Streptomyces hazeniae</name>
    <dbReference type="NCBI Taxonomy" id="3075538"/>
    <lineage>
        <taxon>Bacteria</taxon>
        <taxon>Bacillati</taxon>
        <taxon>Actinomycetota</taxon>
        <taxon>Actinomycetes</taxon>
        <taxon>Kitasatosporales</taxon>
        <taxon>Streptomycetaceae</taxon>
        <taxon>Streptomyces</taxon>
    </lineage>
</organism>
<accession>A0ABU2NU56</accession>
<dbReference type="EMBL" id="JAVREQ010000015">
    <property type="protein sequence ID" value="MDT0380505.1"/>
    <property type="molecule type" value="Genomic_DNA"/>
</dbReference>
<dbReference type="PANTHER" id="PTHR37946">
    <property type="entry name" value="SLL1969 PROTEIN"/>
    <property type="match status" value="1"/>
</dbReference>
<dbReference type="Pfam" id="PF02089">
    <property type="entry name" value="Palm_thioest"/>
    <property type="match status" value="1"/>
</dbReference>
<dbReference type="InterPro" id="IPR029058">
    <property type="entry name" value="AB_hydrolase_fold"/>
</dbReference>
<gene>
    <name evidence="2" type="ORF">RM572_17265</name>
</gene>
<feature type="region of interest" description="Disordered" evidence="1">
    <location>
        <begin position="251"/>
        <end position="287"/>
    </location>
</feature>
<evidence type="ECO:0000313" key="2">
    <source>
        <dbReference type="EMBL" id="MDT0380505.1"/>
    </source>
</evidence>
<reference evidence="3" key="1">
    <citation type="submission" date="2023-07" db="EMBL/GenBank/DDBJ databases">
        <title>30 novel species of actinomycetes from the DSMZ collection.</title>
        <authorList>
            <person name="Nouioui I."/>
        </authorList>
    </citation>
    <scope>NUCLEOTIDE SEQUENCE [LARGE SCALE GENOMIC DNA]</scope>
    <source>
        <strain evidence="3">DSM 42041</strain>
    </source>
</reference>
<keyword evidence="2" id="KW-0378">Hydrolase</keyword>
<name>A0ABU2NU56_9ACTN</name>
<protein>
    <submittedName>
        <fullName evidence="2">Alpha/beta fold hydrolase</fullName>
    </submittedName>
</protein>
<feature type="compositionally biased region" description="Low complexity" evidence="1">
    <location>
        <begin position="253"/>
        <end position="270"/>
    </location>
</feature>
<dbReference type="GO" id="GO:0016787">
    <property type="term" value="F:hydrolase activity"/>
    <property type="evidence" value="ECO:0007669"/>
    <property type="project" value="UniProtKB-KW"/>
</dbReference>
<dbReference type="PANTHER" id="PTHR37946:SF1">
    <property type="entry name" value="SLL1969 PROTEIN"/>
    <property type="match status" value="1"/>
</dbReference>
<comment type="caution">
    <text evidence="2">The sequence shown here is derived from an EMBL/GenBank/DDBJ whole genome shotgun (WGS) entry which is preliminary data.</text>
</comment>
<dbReference type="SUPFAM" id="SSF53474">
    <property type="entry name" value="alpha/beta-Hydrolases"/>
    <property type="match status" value="1"/>
</dbReference>
<dbReference type="Proteomes" id="UP001183414">
    <property type="component" value="Unassembled WGS sequence"/>
</dbReference>
<sequence length="287" mass="30403">MSGMPFLRAATREALALTGHLLLYPTGICPERDPDLEEAQPTATLSTRGVSAPPVLLLHGFCDNRSTFVMLRRSLLGNGWPHVYCLNHSPLTWDIHEAVETLDARVREICRRTGHERVDVVGHSLGGLIGRCYVQLHGGDAHVRTLVTLGTPHTGTYTAAALTPHPVARQMVPGSGLLEELAAPVPGGSRTRFVSVWGDHDLFVVPVRSGRLEHPDLAVTNVRVRGVGHLMLPVDRTVAAWIRDELADGHGAEAGTAQGDGAAAGAAEPGGTERGGTHLDTPATGAA</sequence>
<evidence type="ECO:0000256" key="1">
    <source>
        <dbReference type="SAM" id="MobiDB-lite"/>
    </source>
</evidence>